<dbReference type="PROSITE" id="PS50231">
    <property type="entry name" value="RICIN_B_LECTIN"/>
    <property type="match status" value="1"/>
</dbReference>
<dbReference type="Gene3D" id="2.80.10.50">
    <property type="match status" value="3"/>
</dbReference>
<dbReference type="Gene3D" id="2.60.20.10">
    <property type="entry name" value="Crystallins"/>
    <property type="match status" value="1"/>
</dbReference>
<dbReference type="Pfam" id="PF18962">
    <property type="entry name" value="Por_Secre_tail"/>
    <property type="match status" value="1"/>
</dbReference>
<dbReference type="InterPro" id="IPR001064">
    <property type="entry name" value="Beta/gamma_crystallin"/>
</dbReference>
<dbReference type="InterPro" id="IPR026444">
    <property type="entry name" value="Secre_tail"/>
</dbReference>
<evidence type="ECO:0000259" key="6">
    <source>
        <dbReference type="PROSITE" id="PS51175"/>
    </source>
</evidence>
<dbReference type="CDD" id="cd04080">
    <property type="entry name" value="CBM6_cellulase-like"/>
    <property type="match status" value="1"/>
</dbReference>
<dbReference type="SUPFAM" id="SSF50370">
    <property type="entry name" value="Ricin B-like lectins"/>
    <property type="match status" value="1"/>
</dbReference>
<evidence type="ECO:0000256" key="2">
    <source>
        <dbReference type="ARBA" id="ARBA00022729"/>
    </source>
</evidence>
<evidence type="ECO:0000256" key="1">
    <source>
        <dbReference type="ARBA" id="ARBA00009646"/>
    </source>
</evidence>
<feature type="domain" description="Beta/gamma crystallin 'Greek key'" evidence="5">
    <location>
        <begin position="549"/>
        <end position="588"/>
    </location>
</feature>
<protein>
    <submittedName>
        <fullName evidence="7">Por secretion system C-terminal sorting domain-containing protein</fullName>
    </submittedName>
</protein>
<feature type="signal peptide" evidence="4">
    <location>
        <begin position="1"/>
        <end position="23"/>
    </location>
</feature>
<dbReference type="PROSITE" id="PS50915">
    <property type="entry name" value="CRYSTALLIN_BETA_GAMMA"/>
    <property type="match status" value="1"/>
</dbReference>
<reference evidence="8" key="1">
    <citation type="submission" date="2016-11" db="EMBL/GenBank/DDBJ databases">
        <authorList>
            <person name="Varghese N."/>
            <person name="Submissions S."/>
        </authorList>
    </citation>
    <scope>NUCLEOTIDE SEQUENCE [LARGE SCALE GENOMIC DNA]</scope>
    <source>
        <strain evidence="8">DSM 24724</strain>
    </source>
</reference>
<dbReference type="NCBIfam" id="TIGR04183">
    <property type="entry name" value="Por_Secre_tail"/>
    <property type="match status" value="1"/>
</dbReference>
<dbReference type="SMART" id="SM00247">
    <property type="entry name" value="XTALbg"/>
    <property type="match status" value="1"/>
</dbReference>
<feature type="domain" description="CBM6" evidence="6">
    <location>
        <begin position="742"/>
        <end position="864"/>
    </location>
</feature>
<dbReference type="InterPro" id="IPR008979">
    <property type="entry name" value="Galactose-bd-like_sf"/>
</dbReference>
<dbReference type="Gene3D" id="2.60.120.380">
    <property type="match status" value="1"/>
</dbReference>
<evidence type="ECO:0000256" key="3">
    <source>
        <dbReference type="ARBA" id="ARBA00022737"/>
    </source>
</evidence>
<name>A0A1M7F2R9_9FLAO</name>
<dbReference type="SUPFAM" id="SSF49695">
    <property type="entry name" value="gamma-Crystallin-like"/>
    <property type="match status" value="1"/>
</dbReference>
<dbReference type="SMART" id="SM00606">
    <property type="entry name" value="CBD_IV"/>
    <property type="match status" value="1"/>
</dbReference>
<dbReference type="InterPro" id="IPR006584">
    <property type="entry name" value="Cellulose-bd_IV"/>
</dbReference>
<gene>
    <name evidence="7" type="ORF">SAMN05444484_103197</name>
</gene>
<dbReference type="Gene3D" id="2.60.120.260">
    <property type="entry name" value="Galactose-binding domain-like"/>
    <property type="match status" value="1"/>
</dbReference>
<dbReference type="Pfam" id="PF03422">
    <property type="entry name" value="CBM_6"/>
    <property type="match status" value="1"/>
</dbReference>
<dbReference type="SUPFAM" id="SSF49785">
    <property type="entry name" value="Galactose-binding domain-like"/>
    <property type="match status" value="1"/>
</dbReference>
<evidence type="ECO:0000313" key="7">
    <source>
        <dbReference type="EMBL" id="SHL98310.1"/>
    </source>
</evidence>
<dbReference type="AlphaFoldDB" id="A0A1M7F2R9"/>
<proteinExistence type="inferred from homology"/>
<keyword evidence="3" id="KW-0677">Repeat</keyword>
<dbReference type="InterPro" id="IPR011024">
    <property type="entry name" value="G_crystallin-like"/>
</dbReference>
<evidence type="ECO:0000313" key="8">
    <source>
        <dbReference type="Proteomes" id="UP000184028"/>
    </source>
</evidence>
<comment type="similarity">
    <text evidence="1">Belongs to the beta/gamma-crystallin family.</text>
</comment>
<dbReference type="Pfam" id="PF14200">
    <property type="entry name" value="RicinB_lectin_2"/>
    <property type="match status" value="2"/>
</dbReference>
<dbReference type="GO" id="GO:0030246">
    <property type="term" value="F:carbohydrate binding"/>
    <property type="evidence" value="ECO:0007669"/>
    <property type="project" value="InterPro"/>
</dbReference>
<keyword evidence="8" id="KW-1185">Reference proteome</keyword>
<dbReference type="SUPFAM" id="SSF55486">
    <property type="entry name" value="Metalloproteases ('zincins'), catalytic domain"/>
    <property type="match status" value="1"/>
</dbReference>
<dbReference type="InterPro" id="IPR005084">
    <property type="entry name" value="CBM6"/>
</dbReference>
<dbReference type="Proteomes" id="UP000184028">
    <property type="component" value="Unassembled WGS sequence"/>
</dbReference>
<dbReference type="InterPro" id="IPR035992">
    <property type="entry name" value="Ricin_B-like_lectins"/>
</dbReference>
<keyword evidence="2 4" id="KW-0732">Signal</keyword>
<organism evidence="7 8">
    <name type="scientific">Flavobacterium chilense</name>
    <dbReference type="NCBI Taxonomy" id="946677"/>
    <lineage>
        <taxon>Bacteria</taxon>
        <taxon>Pseudomonadati</taxon>
        <taxon>Bacteroidota</taxon>
        <taxon>Flavobacteriia</taxon>
        <taxon>Flavobacteriales</taxon>
        <taxon>Flavobacteriaceae</taxon>
        <taxon>Flavobacterium</taxon>
    </lineage>
</organism>
<dbReference type="RefSeq" id="WP_245179080.1">
    <property type="nucleotide sequence ID" value="NZ_FRBT01000003.1"/>
</dbReference>
<dbReference type="PROSITE" id="PS51175">
    <property type="entry name" value="CBM6"/>
    <property type="match status" value="1"/>
</dbReference>
<dbReference type="CDD" id="cd00161">
    <property type="entry name" value="beta-trefoil_Ricin-like"/>
    <property type="match status" value="1"/>
</dbReference>
<accession>A0A1M7F2R9</accession>
<evidence type="ECO:0000259" key="5">
    <source>
        <dbReference type="PROSITE" id="PS50915"/>
    </source>
</evidence>
<sequence length="960" mass="103092">MKKNYKLRLSLLLFLAFGSFAIAQTSLGSSKTFMNTLKKELVSGTTSKGAEKTVLLQVENSKNFNGKINYNESNTSSEFLIGEIKNIPESSFYIKVKDKSLEGHIILKKTKEAYKYYSDAQGNAFVSKVDINTLVCIDYRNVPENTAKATNKTAVAAAIAPALLNLQSLPGAAGCVMLDFDGYNMPAGNLWNNGNAINAAPSGMSDADVQQHWEVVSEDYRPFNLNVTTSEAVFNSYPRNRRMRVVVTPTNTAAPGAGGVAYIGSFNWDNDVPCWVFITSGKSGGDASAHEIGHTFDLGHDGRTNPAEDYFVGIDGTSWAPIMGAGYYRPVVQWSKGEYNYANNKQDDVASIASSKFGVGYRGDDYGDNTASAANLDYNANGTINQKNGIISSEADYDFFTFTTGGGNVSINANTVSRDGNLHLLIRLYNAAGAEMGTYWNSDPFALNAAMNVNLPAGKYFIGVDGTGAGNVGYGGYSAYGSIGSYTITGTIPPGGNISPSTDVITVYKDCNYTGFSGGLTIGDYNLARLNSLGVLNDDISSLRITQGFQAILYQDDNFTGASTVINSDNSCLNTTWNDKVSSIRVIANGTTTLGNQTFFLQNRNSGLYMDVWNASMSNGAGINQGGLNSGNNQKFTLTHLGDGMYKIIANHSGQSMDVNGFNVANGTRVEQYPYNGTTNQQFILVSTGDGFYKIVARHSGRIVEVAGASTASGAIVQQWDNNNQTCGQWKLIATTTSQTSTLIQAEDYSAMSGIQVEPTTDTGGGSNVGYTETGDWLAYNNINFPTTGSYLIEYRVASGVTGGRLSSDLNGGTIILGNVDIPNTGGWQNWQTVTQTVNVNAGTYNFGIYIQNTGMNINWIRITKIGAAATIPVSSAIVTDEKVQDVALNVYPNPVSDVLLFSKDISGGNLRVIDSQTGAIVITQKINENSLDVSQLRKGVYLIVFEIEGVQTIKRFIKK</sequence>
<dbReference type="InterPro" id="IPR000772">
    <property type="entry name" value="Ricin_B_lectin"/>
</dbReference>
<feature type="chain" id="PRO_5012455254" evidence="4">
    <location>
        <begin position="24"/>
        <end position="960"/>
    </location>
</feature>
<dbReference type="STRING" id="946677.SAMN05444484_103197"/>
<dbReference type="EMBL" id="FRBT01000003">
    <property type="protein sequence ID" value="SHL98310.1"/>
    <property type="molecule type" value="Genomic_DNA"/>
</dbReference>
<dbReference type="SMART" id="SM00458">
    <property type="entry name" value="RICIN"/>
    <property type="match status" value="1"/>
</dbReference>
<evidence type="ECO:0000256" key="4">
    <source>
        <dbReference type="SAM" id="SignalP"/>
    </source>
</evidence>